<reference evidence="1 2" key="1">
    <citation type="submission" date="2019-03" db="EMBL/GenBank/DDBJ databases">
        <title>First draft genome of Liparis tanakae, snailfish: a comprehensive survey of snailfish specific genes.</title>
        <authorList>
            <person name="Kim W."/>
            <person name="Song I."/>
            <person name="Jeong J.-H."/>
            <person name="Kim D."/>
            <person name="Kim S."/>
            <person name="Ryu S."/>
            <person name="Song J.Y."/>
            <person name="Lee S.K."/>
        </authorList>
    </citation>
    <scope>NUCLEOTIDE SEQUENCE [LARGE SCALE GENOMIC DNA]</scope>
    <source>
        <tissue evidence="1">Muscle</tissue>
    </source>
</reference>
<name>A0A4Z2EFQ1_9TELE</name>
<protein>
    <submittedName>
        <fullName evidence="1">Uncharacterized protein</fullName>
    </submittedName>
</protein>
<proteinExistence type="predicted"/>
<sequence>MLALVANWIEIDRAIVPERTGRLAQACCWASRCSRDSESFRWPSGRASFRRRFSCSTFNICFSTRTFSFISSARFN</sequence>
<comment type="caution">
    <text evidence="1">The sequence shown here is derived from an EMBL/GenBank/DDBJ whole genome shotgun (WGS) entry which is preliminary data.</text>
</comment>
<keyword evidence="2" id="KW-1185">Reference proteome</keyword>
<accession>A0A4Z2EFQ1</accession>
<dbReference type="AlphaFoldDB" id="A0A4Z2EFQ1"/>
<gene>
    <name evidence="1" type="ORF">EYF80_062497</name>
</gene>
<evidence type="ECO:0000313" key="1">
    <source>
        <dbReference type="EMBL" id="TNN27360.1"/>
    </source>
</evidence>
<dbReference type="EMBL" id="SRLO01008412">
    <property type="protein sequence ID" value="TNN27360.1"/>
    <property type="molecule type" value="Genomic_DNA"/>
</dbReference>
<evidence type="ECO:0000313" key="2">
    <source>
        <dbReference type="Proteomes" id="UP000314294"/>
    </source>
</evidence>
<dbReference type="Proteomes" id="UP000314294">
    <property type="component" value="Unassembled WGS sequence"/>
</dbReference>
<organism evidence="1 2">
    <name type="scientific">Liparis tanakae</name>
    <name type="common">Tanaka's snailfish</name>
    <dbReference type="NCBI Taxonomy" id="230148"/>
    <lineage>
        <taxon>Eukaryota</taxon>
        <taxon>Metazoa</taxon>
        <taxon>Chordata</taxon>
        <taxon>Craniata</taxon>
        <taxon>Vertebrata</taxon>
        <taxon>Euteleostomi</taxon>
        <taxon>Actinopterygii</taxon>
        <taxon>Neopterygii</taxon>
        <taxon>Teleostei</taxon>
        <taxon>Neoteleostei</taxon>
        <taxon>Acanthomorphata</taxon>
        <taxon>Eupercaria</taxon>
        <taxon>Perciformes</taxon>
        <taxon>Cottioidei</taxon>
        <taxon>Cottales</taxon>
        <taxon>Liparidae</taxon>
        <taxon>Liparis</taxon>
    </lineage>
</organism>